<dbReference type="NCBIfam" id="NF040941">
    <property type="entry name" value="GGGWT_bact"/>
    <property type="match status" value="1"/>
</dbReference>
<dbReference type="Proteomes" id="UP000075901">
    <property type="component" value="Unassembled WGS sequence"/>
</dbReference>
<dbReference type="Pfam" id="PF00147">
    <property type="entry name" value="Fibrinogen_C"/>
    <property type="match status" value="1"/>
</dbReference>
<organism evidence="8 9">
    <name type="scientific">Anopheles maculatus</name>
    <dbReference type="NCBI Taxonomy" id="74869"/>
    <lineage>
        <taxon>Eukaryota</taxon>
        <taxon>Metazoa</taxon>
        <taxon>Ecdysozoa</taxon>
        <taxon>Arthropoda</taxon>
        <taxon>Hexapoda</taxon>
        <taxon>Insecta</taxon>
        <taxon>Pterygota</taxon>
        <taxon>Neoptera</taxon>
        <taxon>Endopterygota</taxon>
        <taxon>Diptera</taxon>
        <taxon>Nematocera</taxon>
        <taxon>Culicoidea</taxon>
        <taxon>Culicidae</taxon>
        <taxon>Anophelinae</taxon>
        <taxon>Anopheles</taxon>
        <taxon>Anopheles maculatus group</taxon>
    </lineage>
</organism>
<dbReference type="SUPFAM" id="SSF56496">
    <property type="entry name" value="Fibrinogen C-terminal domain-like"/>
    <property type="match status" value="1"/>
</dbReference>
<proteinExistence type="predicted"/>
<comment type="subcellular location">
    <subcellularLocation>
        <location evidence="1">Secreted</location>
    </subcellularLocation>
</comment>
<evidence type="ECO:0000256" key="5">
    <source>
        <dbReference type="ARBA" id="ARBA00023157"/>
    </source>
</evidence>
<dbReference type="AlphaFoldDB" id="A0A182STW5"/>
<keyword evidence="9" id="KW-1185">Reference proteome</keyword>
<evidence type="ECO:0000313" key="8">
    <source>
        <dbReference type="EnsemblMetazoa" id="AMAM013299-PA"/>
    </source>
</evidence>
<keyword evidence="3" id="KW-0732">Signal</keyword>
<dbReference type="GO" id="GO:0005576">
    <property type="term" value="C:extracellular region"/>
    <property type="evidence" value="ECO:0007669"/>
    <property type="project" value="UniProtKB-SubCell"/>
</dbReference>
<reference evidence="9" key="1">
    <citation type="submission" date="2013-09" db="EMBL/GenBank/DDBJ databases">
        <title>The Genome Sequence of Anopheles maculatus species B.</title>
        <authorList>
            <consortium name="The Broad Institute Genomics Platform"/>
            <person name="Neafsey D.E."/>
            <person name="Besansky N."/>
            <person name="Howell P."/>
            <person name="Walton C."/>
            <person name="Young S.K."/>
            <person name="Zeng Q."/>
            <person name="Gargeya S."/>
            <person name="Fitzgerald M."/>
            <person name="Haas B."/>
            <person name="Abouelleil A."/>
            <person name="Allen A.W."/>
            <person name="Alvarado L."/>
            <person name="Arachchi H.M."/>
            <person name="Berlin A.M."/>
            <person name="Chapman S.B."/>
            <person name="Gainer-Dewar J."/>
            <person name="Goldberg J."/>
            <person name="Griggs A."/>
            <person name="Gujja S."/>
            <person name="Hansen M."/>
            <person name="Howarth C."/>
            <person name="Imamovic A."/>
            <person name="Ireland A."/>
            <person name="Larimer J."/>
            <person name="McCowan C."/>
            <person name="Murphy C."/>
            <person name="Pearson M."/>
            <person name="Poon T.W."/>
            <person name="Priest M."/>
            <person name="Roberts A."/>
            <person name="Saif S."/>
            <person name="Shea T."/>
            <person name="Sisk P."/>
            <person name="Sykes S."/>
            <person name="Wortman J."/>
            <person name="Nusbaum C."/>
            <person name="Birren B."/>
        </authorList>
    </citation>
    <scope>NUCLEOTIDE SEQUENCE [LARGE SCALE GENOMIC DNA]</scope>
    <source>
        <strain evidence="9">maculatus3</strain>
    </source>
</reference>
<dbReference type="InterPro" id="IPR014716">
    <property type="entry name" value="Fibrinogen_a/b/g_C_1"/>
</dbReference>
<keyword evidence="4" id="KW-0175">Coiled coil</keyword>
<evidence type="ECO:0000256" key="2">
    <source>
        <dbReference type="ARBA" id="ARBA00022525"/>
    </source>
</evidence>
<feature type="domain" description="Fibrinogen C-terminal" evidence="7">
    <location>
        <begin position="111"/>
        <end position="189"/>
    </location>
</feature>
<name>A0A182STW5_9DIPT</name>
<reference evidence="8" key="2">
    <citation type="submission" date="2020-05" db="UniProtKB">
        <authorList>
            <consortium name="EnsemblMetazoa"/>
        </authorList>
    </citation>
    <scope>IDENTIFICATION</scope>
    <source>
        <strain evidence="8">maculatus3</strain>
    </source>
</reference>
<dbReference type="InterPro" id="IPR037579">
    <property type="entry name" value="FIB_ANG-like"/>
</dbReference>
<dbReference type="InterPro" id="IPR002181">
    <property type="entry name" value="Fibrinogen_a/b/g_C_dom"/>
</dbReference>
<keyword evidence="6" id="KW-0325">Glycoprotein</keyword>
<dbReference type="PANTHER" id="PTHR47221:SF6">
    <property type="entry name" value="FIBRINOGEN ALPHA CHAIN"/>
    <property type="match status" value="1"/>
</dbReference>
<dbReference type="PANTHER" id="PTHR47221">
    <property type="entry name" value="FIBRINOGEN ALPHA CHAIN"/>
    <property type="match status" value="1"/>
</dbReference>
<protein>
    <submittedName>
        <fullName evidence="8">Fibrinogen C-terminal domain-containing protein</fullName>
    </submittedName>
</protein>
<sequence length="212" mass="24303">MAKLQMLEHQFIEHNVATEVKITVLSSKMDDLIKNVANLAWTTQLTEETVNLQKLNGRNIAKNLTIIQSDLTKVLAEQKLLVTNNQWKDYLSLRCCNSTMLPYNGGSLASIAHSSNYKSCNKIPFRVSGVYTIQPEKSFKKPITVFCDQEYESGGWAVIQHRYDGSTNFYRGWQEYKDGFGDLEGEFWLATSMENICVEKPKNMLQVWFGIR</sequence>
<dbReference type="PROSITE" id="PS51406">
    <property type="entry name" value="FIBRINOGEN_C_2"/>
    <property type="match status" value="1"/>
</dbReference>
<evidence type="ECO:0000256" key="1">
    <source>
        <dbReference type="ARBA" id="ARBA00004613"/>
    </source>
</evidence>
<dbReference type="SMART" id="SM00186">
    <property type="entry name" value="FBG"/>
    <property type="match status" value="1"/>
</dbReference>
<dbReference type="InterPro" id="IPR036056">
    <property type="entry name" value="Fibrinogen-like_C"/>
</dbReference>
<evidence type="ECO:0000259" key="7">
    <source>
        <dbReference type="PROSITE" id="PS51406"/>
    </source>
</evidence>
<dbReference type="VEuPathDB" id="VectorBase:AMAM013299"/>
<keyword evidence="2" id="KW-0964">Secreted</keyword>
<keyword evidence="5" id="KW-1015">Disulfide bond</keyword>
<evidence type="ECO:0000313" key="9">
    <source>
        <dbReference type="Proteomes" id="UP000075901"/>
    </source>
</evidence>
<evidence type="ECO:0000256" key="4">
    <source>
        <dbReference type="ARBA" id="ARBA00023054"/>
    </source>
</evidence>
<dbReference type="EnsemblMetazoa" id="AMAM013299-RA">
    <property type="protein sequence ID" value="AMAM013299-PA"/>
    <property type="gene ID" value="AMAM013299"/>
</dbReference>
<evidence type="ECO:0000256" key="6">
    <source>
        <dbReference type="ARBA" id="ARBA00023180"/>
    </source>
</evidence>
<evidence type="ECO:0000256" key="3">
    <source>
        <dbReference type="ARBA" id="ARBA00022729"/>
    </source>
</evidence>
<accession>A0A182STW5</accession>
<dbReference type="Gene3D" id="3.90.215.10">
    <property type="entry name" value="Gamma Fibrinogen, chain A, domain 1"/>
    <property type="match status" value="1"/>
</dbReference>